<evidence type="ECO:0000313" key="3">
    <source>
        <dbReference type="Proteomes" id="UP001293718"/>
    </source>
</evidence>
<organism evidence="2 3">
    <name type="scientific">Azohydromonas lata</name>
    <dbReference type="NCBI Taxonomy" id="45677"/>
    <lineage>
        <taxon>Bacteria</taxon>
        <taxon>Pseudomonadati</taxon>
        <taxon>Pseudomonadota</taxon>
        <taxon>Betaproteobacteria</taxon>
        <taxon>Burkholderiales</taxon>
        <taxon>Sphaerotilaceae</taxon>
        <taxon>Azohydromonas</taxon>
    </lineage>
</organism>
<sequence>MSRRRLHLLTCLALLAAPPAPARAQLSAVVPKVKPSIVVVGSWRDTDNPRLGFRGTGFVVGDGRRVLTNAHVLPEAAASEATAPLAIGLPRGRGRGADARRATLLALDRAHDLALLAIEGPPLPALALATAREVAEGTEVAFTGFPLGDALGYAPVTHRGIVSAITPAVLPTASSQQLSNQAIRQLRDGPFDLYQLDATAYPGNSGSPVYDAASGEVVAVLNMVFLKAGRESALTAPSGISYAIPIVHALELLRRAPATAPGGAPQPSPAPAQ</sequence>
<dbReference type="PANTHER" id="PTHR43019:SF23">
    <property type="entry name" value="PROTEASE DO-LIKE 5, CHLOROPLASTIC"/>
    <property type="match status" value="1"/>
</dbReference>
<dbReference type="Pfam" id="PF13365">
    <property type="entry name" value="Trypsin_2"/>
    <property type="match status" value="1"/>
</dbReference>
<dbReference type="Gene3D" id="2.40.10.10">
    <property type="entry name" value="Trypsin-like serine proteases"/>
    <property type="match status" value="2"/>
</dbReference>
<dbReference type="InterPro" id="IPR043504">
    <property type="entry name" value="Peptidase_S1_PA_chymotrypsin"/>
</dbReference>
<keyword evidence="3" id="KW-1185">Reference proteome</keyword>
<dbReference type="InterPro" id="IPR009003">
    <property type="entry name" value="Peptidase_S1_PA"/>
</dbReference>
<feature type="chain" id="PRO_5046629987" evidence="1">
    <location>
        <begin position="25"/>
        <end position="273"/>
    </location>
</feature>
<dbReference type="RefSeq" id="WP_322467872.1">
    <property type="nucleotide sequence ID" value="NZ_JAXOJX010000068.1"/>
</dbReference>
<evidence type="ECO:0000256" key="1">
    <source>
        <dbReference type="SAM" id="SignalP"/>
    </source>
</evidence>
<dbReference type="Proteomes" id="UP001293718">
    <property type="component" value="Unassembled WGS sequence"/>
</dbReference>
<reference evidence="2 3" key="1">
    <citation type="submission" date="2023-11" db="EMBL/GenBank/DDBJ databases">
        <title>Draft genome of Azohydromonas lata strain H1 (DSM1123), a polyhydroxyalkanoate producer.</title>
        <authorList>
            <person name="Traversa D."/>
            <person name="D'Addabbo P."/>
            <person name="Pazzani C."/>
            <person name="Manzari C."/>
            <person name="Chiara M."/>
            <person name="Scrascia M."/>
        </authorList>
    </citation>
    <scope>NUCLEOTIDE SEQUENCE [LARGE SCALE GENOMIC DNA]</scope>
    <source>
        <strain evidence="2 3">H1</strain>
    </source>
</reference>
<protein>
    <submittedName>
        <fullName evidence="2">Serine protease</fullName>
    </submittedName>
</protein>
<evidence type="ECO:0000313" key="2">
    <source>
        <dbReference type="EMBL" id="MDZ5460408.1"/>
    </source>
</evidence>
<name>A0ABU5IND2_9BURK</name>
<keyword evidence="2" id="KW-0378">Hydrolase</keyword>
<keyword evidence="2" id="KW-0645">Protease</keyword>
<accession>A0ABU5IND2</accession>
<dbReference type="EMBL" id="JAXOJX010000068">
    <property type="protein sequence ID" value="MDZ5460408.1"/>
    <property type="molecule type" value="Genomic_DNA"/>
</dbReference>
<keyword evidence="1" id="KW-0732">Signal</keyword>
<feature type="signal peptide" evidence="1">
    <location>
        <begin position="1"/>
        <end position="24"/>
    </location>
</feature>
<proteinExistence type="predicted"/>
<gene>
    <name evidence="2" type="ORF">SM757_27890</name>
</gene>
<comment type="caution">
    <text evidence="2">The sequence shown here is derived from an EMBL/GenBank/DDBJ whole genome shotgun (WGS) entry which is preliminary data.</text>
</comment>
<dbReference type="GO" id="GO:0008233">
    <property type="term" value="F:peptidase activity"/>
    <property type="evidence" value="ECO:0007669"/>
    <property type="project" value="UniProtKB-KW"/>
</dbReference>
<dbReference type="GO" id="GO:0006508">
    <property type="term" value="P:proteolysis"/>
    <property type="evidence" value="ECO:0007669"/>
    <property type="project" value="UniProtKB-KW"/>
</dbReference>
<dbReference type="PANTHER" id="PTHR43019">
    <property type="entry name" value="SERINE ENDOPROTEASE DEGS"/>
    <property type="match status" value="1"/>
</dbReference>
<dbReference type="SUPFAM" id="SSF50494">
    <property type="entry name" value="Trypsin-like serine proteases"/>
    <property type="match status" value="1"/>
</dbReference>